<dbReference type="Proteomes" id="UP000038045">
    <property type="component" value="Unplaced"/>
</dbReference>
<keyword evidence="3" id="KW-1185">Reference proteome</keyword>
<dbReference type="WBParaSite" id="PTRK_0000424000.1">
    <property type="protein sequence ID" value="PTRK_0000424000.1"/>
    <property type="gene ID" value="PTRK_0000424000"/>
</dbReference>
<feature type="compositionally biased region" description="Basic and acidic residues" evidence="2">
    <location>
        <begin position="460"/>
        <end position="471"/>
    </location>
</feature>
<dbReference type="PANTHER" id="PTHR12334">
    <property type="entry name" value="BAG FAMILY MOLECULAR CHAPERONE REGULATOR 2"/>
    <property type="match status" value="1"/>
</dbReference>
<evidence type="ECO:0000256" key="1">
    <source>
        <dbReference type="SAM" id="Coils"/>
    </source>
</evidence>
<organism evidence="3 4">
    <name type="scientific">Parastrongyloides trichosuri</name>
    <name type="common">Possum-specific nematode worm</name>
    <dbReference type="NCBI Taxonomy" id="131310"/>
    <lineage>
        <taxon>Eukaryota</taxon>
        <taxon>Metazoa</taxon>
        <taxon>Ecdysozoa</taxon>
        <taxon>Nematoda</taxon>
        <taxon>Chromadorea</taxon>
        <taxon>Rhabditida</taxon>
        <taxon>Tylenchina</taxon>
        <taxon>Panagrolaimomorpha</taxon>
        <taxon>Strongyloidoidea</taxon>
        <taxon>Strongyloididae</taxon>
        <taxon>Parastrongyloides</taxon>
    </lineage>
</organism>
<feature type="compositionally biased region" description="Polar residues" evidence="2">
    <location>
        <begin position="202"/>
        <end position="220"/>
    </location>
</feature>
<proteinExistence type="predicted"/>
<dbReference type="STRING" id="131310.A0A0N4ZA33"/>
<dbReference type="AlphaFoldDB" id="A0A0N4ZA33"/>
<feature type="region of interest" description="Disordered" evidence="2">
    <location>
        <begin position="1"/>
        <end position="22"/>
    </location>
</feature>
<feature type="region of interest" description="Disordered" evidence="2">
    <location>
        <begin position="457"/>
        <end position="491"/>
    </location>
</feature>
<feature type="compositionally biased region" description="Low complexity" evidence="2">
    <location>
        <begin position="230"/>
        <end position="243"/>
    </location>
</feature>
<dbReference type="GO" id="GO:0050821">
    <property type="term" value="P:protein stabilization"/>
    <property type="evidence" value="ECO:0007669"/>
    <property type="project" value="TreeGrafter"/>
</dbReference>
<reference evidence="4" key="1">
    <citation type="submission" date="2017-02" db="UniProtKB">
        <authorList>
            <consortium name="WormBaseParasite"/>
        </authorList>
    </citation>
    <scope>IDENTIFICATION</scope>
</reference>
<evidence type="ECO:0000313" key="4">
    <source>
        <dbReference type="WBParaSite" id="PTRK_0000424000.1"/>
    </source>
</evidence>
<accession>A0A0N4ZA33</accession>
<feature type="compositionally biased region" description="Polar residues" evidence="2">
    <location>
        <begin position="10"/>
        <end position="19"/>
    </location>
</feature>
<feature type="coiled-coil region" evidence="1">
    <location>
        <begin position="297"/>
        <end position="338"/>
    </location>
</feature>
<dbReference type="GO" id="GO:0051087">
    <property type="term" value="F:protein-folding chaperone binding"/>
    <property type="evidence" value="ECO:0007669"/>
    <property type="project" value="InterPro"/>
</dbReference>
<feature type="compositionally biased region" description="Polar residues" evidence="2">
    <location>
        <begin position="162"/>
        <end position="173"/>
    </location>
</feature>
<dbReference type="Gene3D" id="1.20.58.890">
    <property type="match status" value="1"/>
</dbReference>
<feature type="compositionally biased region" description="Basic and acidic residues" evidence="2">
    <location>
        <begin position="479"/>
        <end position="491"/>
    </location>
</feature>
<dbReference type="InterPro" id="IPR037689">
    <property type="entry name" value="BAG2"/>
</dbReference>
<dbReference type="GO" id="GO:0000774">
    <property type="term" value="F:adenyl-nucleotide exchange factor activity"/>
    <property type="evidence" value="ECO:0007669"/>
    <property type="project" value="InterPro"/>
</dbReference>
<protein>
    <submittedName>
        <fullName evidence="4">BAG domain-containing protein</fullName>
    </submittedName>
</protein>
<feature type="compositionally biased region" description="Low complexity" evidence="2">
    <location>
        <begin position="188"/>
        <end position="201"/>
    </location>
</feature>
<evidence type="ECO:0000313" key="3">
    <source>
        <dbReference type="Proteomes" id="UP000038045"/>
    </source>
</evidence>
<keyword evidence="1" id="KW-0175">Coiled coil</keyword>
<evidence type="ECO:0000256" key="2">
    <source>
        <dbReference type="SAM" id="MobiDB-lite"/>
    </source>
</evidence>
<feature type="compositionally biased region" description="Low complexity" evidence="2">
    <location>
        <begin position="117"/>
        <end position="146"/>
    </location>
</feature>
<feature type="region of interest" description="Disordered" evidence="2">
    <location>
        <begin position="65"/>
        <end position="243"/>
    </location>
</feature>
<sequence length="491" mass="56046">MYGVRHLGQTRDQQQQFPNDRSRLRRTFLEDPFFQQHRAFDNNLGSRSFGSNPRLVDDDHFFDSFPSDNFASLPRRPTKSFSEMRQGNMPGNGEYTRTIPVRTSPRPSDEHQQSHFYQPQGQPSNQQQYYQQQQQPGNQQYYQTSQPGFHQNQGYTIPPQDYMQNQFRNTNGEGKTKSVPIKINKTTSVSSNDSQNSGSLNTEKSININQQQKDSQNLSQTSNNKEETTESNNNNNEKNIIKSTDPPKVASIVVDGVCINPNICAVDIEDTEAMVESKKKRTKAGRMTREASIDDFNSSIIDLLDDTEARVEKLREQASALEQEKEQLLDVLKHIKLNVDLLRGEGDKEDVEVISARILNRCETVVVSVNTPRNPTQAKALAEINELVEKACLRIPQNIEEAKDCLKRYSNACNQDMPDGAIDHKFEAKVIECTADDQKKVKRKLANIIRQIEIIQKMKNNKEEKSDEQKGNENNVPEVKIEHADENENKA</sequence>
<dbReference type="PANTHER" id="PTHR12334:SF6">
    <property type="entry name" value="BAG FAMILY MOLECULAR CHAPERONE REGULATOR 2"/>
    <property type="match status" value="1"/>
</dbReference>
<name>A0A0N4ZA33_PARTI</name>